<proteinExistence type="predicted"/>
<dbReference type="CDD" id="cd02440">
    <property type="entry name" value="AdoMet_MTases"/>
    <property type="match status" value="1"/>
</dbReference>
<dbReference type="PANTHER" id="PTHR42912">
    <property type="entry name" value="METHYLTRANSFERASE"/>
    <property type="match status" value="1"/>
</dbReference>
<dbReference type="GO" id="GO:0008168">
    <property type="term" value="F:methyltransferase activity"/>
    <property type="evidence" value="ECO:0007669"/>
    <property type="project" value="UniProtKB-KW"/>
</dbReference>
<name>A0ABS6IS26_9HYPH</name>
<dbReference type="GO" id="GO:0032259">
    <property type="term" value="P:methylation"/>
    <property type="evidence" value="ECO:0007669"/>
    <property type="project" value="UniProtKB-KW"/>
</dbReference>
<dbReference type="EMBL" id="JAHOPB010000002">
    <property type="protein sequence ID" value="MBU8876527.1"/>
    <property type="molecule type" value="Genomic_DNA"/>
</dbReference>
<keyword evidence="2" id="KW-0808">Transferase</keyword>
<organism evidence="2 3">
    <name type="scientific">Reyranella humidisoli</name>
    <dbReference type="NCBI Taxonomy" id="2849149"/>
    <lineage>
        <taxon>Bacteria</taxon>
        <taxon>Pseudomonadati</taxon>
        <taxon>Pseudomonadota</taxon>
        <taxon>Alphaproteobacteria</taxon>
        <taxon>Hyphomicrobiales</taxon>
        <taxon>Reyranellaceae</taxon>
        <taxon>Reyranella</taxon>
    </lineage>
</organism>
<dbReference type="Pfam" id="PF08241">
    <property type="entry name" value="Methyltransf_11"/>
    <property type="match status" value="1"/>
</dbReference>
<protein>
    <submittedName>
        <fullName evidence="2">Class I SAM-dependent methyltransferase</fullName>
    </submittedName>
</protein>
<evidence type="ECO:0000313" key="2">
    <source>
        <dbReference type="EMBL" id="MBU8876527.1"/>
    </source>
</evidence>
<keyword evidence="3" id="KW-1185">Reference proteome</keyword>
<accession>A0ABS6IS26</accession>
<feature type="domain" description="Methyltransferase type 11" evidence="1">
    <location>
        <begin position="65"/>
        <end position="165"/>
    </location>
</feature>
<evidence type="ECO:0000313" key="3">
    <source>
        <dbReference type="Proteomes" id="UP000727907"/>
    </source>
</evidence>
<dbReference type="InterPro" id="IPR013216">
    <property type="entry name" value="Methyltransf_11"/>
</dbReference>
<dbReference type="RefSeq" id="WP_216965379.1">
    <property type="nucleotide sequence ID" value="NZ_JAHOPB010000002.1"/>
</dbReference>
<comment type="caution">
    <text evidence="2">The sequence shown here is derived from an EMBL/GenBank/DDBJ whole genome shotgun (WGS) entry which is preliminary data.</text>
</comment>
<evidence type="ECO:0000259" key="1">
    <source>
        <dbReference type="Pfam" id="PF08241"/>
    </source>
</evidence>
<sequence>MSTPDPQSWSGEPAEFDDYAAEYQGGLDNPIKRMLGSSPDQFIAVKARWLLRREPGLRTGGLSVLDYGCGVGSLMRVLIGHGAKGSFTGCDISTGMLRQVEKRWPRELGSPPALAPQQGASTPFADGQFDIAMISAVLHHVPIEDRPAVYAELGRVLKPGGRLYVFEHNPRNPLVRHVIARTPIDRNAILLDANEVRHGLLDAARYELDTDYLMFMPPGVAALRGVDRLLTWLPMGAQYAVAARKAA</sequence>
<keyword evidence="2" id="KW-0489">Methyltransferase</keyword>
<dbReference type="InterPro" id="IPR050508">
    <property type="entry name" value="Methyltransf_Superfamily"/>
</dbReference>
<gene>
    <name evidence="2" type="ORF">KQ910_22330</name>
</gene>
<dbReference type="Proteomes" id="UP000727907">
    <property type="component" value="Unassembled WGS sequence"/>
</dbReference>
<reference evidence="2 3" key="1">
    <citation type="submission" date="2021-06" db="EMBL/GenBank/DDBJ databases">
        <authorList>
            <person name="Lee D.H."/>
        </authorList>
    </citation>
    <scope>NUCLEOTIDE SEQUENCE [LARGE SCALE GENOMIC DNA]</scope>
    <source>
        <strain evidence="2 3">MMS21-HV4-11</strain>
    </source>
</reference>